<dbReference type="AlphaFoldDB" id="A0AAV7LP41"/>
<evidence type="ECO:0000313" key="3">
    <source>
        <dbReference type="Proteomes" id="UP001066276"/>
    </source>
</evidence>
<reference evidence="2" key="1">
    <citation type="journal article" date="2022" name="bioRxiv">
        <title>Sequencing and chromosome-scale assembly of the giantPleurodeles waltlgenome.</title>
        <authorList>
            <person name="Brown T."/>
            <person name="Elewa A."/>
            <person name="Iarovenko S."/>
            <person name="Subramanian E."/>
            <person name="Araus A.J."/>
            <person name="Petzold A."/>
            <person name="Susuki M."/>
            <person name="Suzuki K.-i.T."/>
            <person name="Hayashi T."/>
            <person name="Toyoda A."/>
            <person name="Oliveira C."/>
            <person name="Osipova E."/>
            <person name="Leigh N.D."/>
            <person name="Simon A."/>
            <person name="Yun M.H."/>
        </authorList>
    </citation>
    <scope>NUCLEOTIDE SEQUENCE</scope>
    <source>
        <strain evidence="2">20211129_DDA</strain>
        <tissue evidence="2">Liver</tissue>
    </source>
</reference>
<dbReference type="Proteomes" id="UP001066276">
    <property type="component" value="Chromosome 11"/>
</dbReference>
<organism evidence="2 3">
    <name type="scientific">Pleurodeles waltl</name>
    <name type="common">Iberian ribbed newt</name>
    <dbReference type="NCBI Taxonomy" id="8319"/>
    <lineage>
        <taxon>Eukaryota</taxon>
        <taxon>Metazoa</taxon>
        <taxon>Chordata</taxon>
        <taxon>Craniata</taxon>
        <taxon>Vertebrata</taxon>
        <taxon>Euteleostomi</taxon>
        <taxon>Amphibia</taxon>
        <taxon>Batrachia</taxon>
        <taxon>Caudata</taxon>
        <taxon>Salamandroidea</taxon>
        <taxon>Salamandridae</taxon>
        <taxon>Pleurodelinae</taxon>
        <taxon>Pleurodeles</taxon>
    </lineage>
</organism>
<gene>
    <name evidence="2" type="ORF">NDU88_005879</name>
</gene>
<protein>
    <submittedName>
        <fullName evidence="2">Uncharacterized protein</fullName>
    </submittedName>
</protein>
<dbReference type="EMBL" id="JANPWB010000015">
    <property type="protein sequence ID" value="KAJ1092769.1"/>
    <property type="molecule type" value="Genomic_DNA"/>
</dbReference>
<evidence type="ECO:0000313" key="2">
    <source>
        <dbReference type="EMBL" id="KAJ1092769.1"/>
    </source>
</evidence>
<accession>A0AAV7LP41</accession>
<name>A0AAV7LP41_PLEWA</name>
<keyword evidence="3" id="KW-1185">Reference proteome</keyword>
<evidence type="ECO:0000256" key="1">
    <source>
        <dbReference type="SAM" id="SignalP"/>
    </source>
</evidence>
<sequence>MLDALALCCLLSLFQGARALPLYHRIGPVSAQHWAAGRLEDTGLGVGYNDVGRPDANELQRYPGHQCLHMSQPWSSGHRKLAALEDGAPFRVRVHTAASGPPRPVFPHQHLFHYIKRIYSCCKMGFTCRKIKGLQGRVVLDGPLTDLEFYMDPQTLELSVQRAELHLEVSNPDRVTVMPVLKIPGFSSSSHTKLTRDDVLDLTLDVMFLFDMLREDPEMMSKERAELTLNLHCIQDSLLVPCEYHGVSILRAPFIALLYK</sequence>
<feature type="signal peptide" evidence="1">
    <location>
        <begin position="1"/>
        <end position="19"/>
    </location>
</feature>
<proteinExistence type="predicted"/>
<comment type="caution">
    <text evidence="2">The sequence shown here is derived from an EMBL/GenBank/DDBJ whole genome shotgun (WGS) entry which is preliminary data.</text>
</comment>
<keyword evidence="1" id="KW-0732">Signal</keyword>
<feature type="chain" id="PRO_5043843497" evidence="1">
    <location>
        <begin position="20"/>
        <end position="260"/>
    </location>
</feature>